<dbReference type="Proteomes" id="UP000479190">
    <property type="component" value="Unassembled WGS sequence"/>
</dbReference>
<dbReference type="AlphaFoldDB" id="A0A6H5IRH2"/>
<organism evidence="3 4">
    <name type="scientific">Trichogramma brassicae</name>
    <dbReference type="NCBI Taxonomy" id="86971"/>
    <lineage>
        <taxon>Eukaryota</taxon>
        <taxon>Metazoa</taxon>
        <taxon>Ecdysozoa</taxon>
        <taxon>Arthropoda</taxon>
        <taxon>Hexapoda</taxon>
        <taxon>Insecta</taxon>
        <taxon>Pterygota</taxon>
        <taxon>Neoptera</taxon>
        <taxon>Endopterygota</taxon>
        <taxon>Hymenoptera</taxon>
        <taxon>Apocrita</taxon>
        <taxon>Proctotrupomorpha</taxon>
        <taxon>Chalcidoidea</taxon>
        <taxon>Trichogrammatidae</taxon>
        <taxon>Trichogramma</taxon>
    </lineage>
</organism>
<gene>
    <name evidence="3" type="ORF">TBRA_LOCUS11575</name>
</gene>
<reference evidence="3 4" key="1">
    <citation type="submission" date="2020-02" db="EMBL/GenBank/DDBJ databases">
        <authorList>
            <person name="Ferguson B K."/>
        </authorList>
    </citation>
    <scope>NUCLEOTIDE SEQUENCE [LARGE SCALE GENOMIC DNA]</scope>
</reference>
<evidence type="ECO:0000256" key="2">
    <source>
        <dbReference type="SAM" id="MobiDB-lite"/>
    </source>
</evidence>
<accession>A0A6H5IRH2</accession>
<feature type="compositionally biased region" description="Basic and acidic residues" evidence="2">
    <location>
        <begin position="566"/>
        <end position="578"/>
    </location>
</feature>
<evidence type="ECO:0000256" key="1">
    <source>
        <dbReference type="SAM" id="Coils"/>
    </source>
</evidence>
<sequence length="841" mass="94846">MCRSKSFTIIRYWPSLYLRYARRRRQRREAERHDFVNCRRKLKKISLVRVCQVQLNASILHREYGPHNVNNGRNRAAMAAVAAVAAAASSETCIRACARVTREKFHTAAAQQRSSAAAAAQQRSSAAAAAAESSRSKFSAVVSARIHNERVFHGPTGWCPSRIYTALPTDERRELYPYIPTWRRATSDGGGGSVRLLLLLWEQFLLSAFDSVTSVYTDGMKKFNFAKAQNWATSWSLLLLLTRASHVHERREREDLEELELARRIDEHNCSSGSGSGSGSSSSRTRKIRENFIVLVLDATAWKSTGSTIAGAIHTYIHIAIDVRVRARLSLGRYTCRGQKSAAFGIFGWITTPGGASKLPINFSRVIGSSSPGQRDYLHSSISRNSIKNKINLDFPAVLLRELEYFKSGCLISESGYTLGWKEILFGSDCRVKLSNGSFACSAMYFLSWCFFFLIDLPPSVNVKSRQVGERASRAAFIEFLQSRTSYLFRYRRKKKHSITRVLQAQAHTHACAHKLQRQRRESLGRIDKLQRHARELRRAIRRCSPNREIILPSERSSFWKSAPKRKADSEREIERQYRHGAPTPRRLSQRSAKIISLGTRGVSQTTFSVELARTKLSRRNSRQHAQARGACAPAASQCQLQRSSSICSNCTAHTYTYTHNTHTTVLVLPMYLTITRPVGRLRRVHGYTSMTMQPLSFRGQYHAHTRPPVIHGIVIIPFSATSLARAPVRTIRYTCRNGVYVYSISIVCASLISSSWHTTKAANSENAYYIRLRVCTSRDQSCQNTISCPGVLSVSTSVCMCMCVHTGREQHNGNRTGIRIKCRLQIKRISQSPIPHVQCE</sequence>
<keyword evidence="4" id="KW-1185">Reference proteome</keyword>
<feature type="region of interest" description="Disordered" evidence="2">
    <location>
        <begin position="561"/>
        <end position="591"/>
    </location>
</feature>
<feature type="coiled-coil region" evidence="1">
    <location>
        <begin position="513"/>
        <end position="540"/>
    </location>
</feature>
<protein>
    <submittedName>
        <fullName evidence="3">Uncharacterized protein</fullName>
    </submittedName>
</protein>
<evidence type="ECO:0000313" key="4">
    <source>
        <dbReference type="Proteomes" id="UP000479190"/>
    </source>
</evidence>
<evidence type="ECO:0000313" key="3">
    <source>
        <dbReference type="EMBL" id="CAB0039837.1"/>
    </source>
</evidence>
<dbReference type="EMBL" id="CADCXV010000983">
    <property type="protein sequence ID" value="CAB0039837.1"/>
    <property type="molecule type" value="Genomic_DNA"/>
</dbReference>
<proteinExistence type="predicted"/>
<keyword evidence="1" id="KW-0175">Coiled coil</keyword>
<name>A0A6H5IRH2_9HYME</name>